<dbReference type="PANTHER" id="PTHR33442">
    <property type="entry name" value="TRANS-3-HYDROXY-L-PROLINE DEHYDRATASE"/>
    <property type="match status" value="1"/>
</dbReference>
<proteinExistence type="inferred from homology"/>
<evidence type="ECO:0000313" key="6">
    <source>
        <dbReference type="Proteomes" id="UP000214588"/>
    </source>
</evidence>
<dbReference type="EC" id="5.1.1.4" evidence="3"/>
<protein>
    <recommendedName>
        <fullName evidence="4">Proline racemase</fullName>
        <ecNumber evidence="3">5.1.1.4</ecNumber>
    </recommendedName>
</protein>
<reference evidence="5 6" key="1">
    <citation type="submission" date="2017-06" db="EMBL/GenBank/DDBJ databases">
        <title>Draft Genome Sequence of Natranaerobius trueperi halophilic, alkalithermophilic bacteria from soda lakes.</title>
        <authorList>
            <person name="Zhao B."/>
        </authorList>
    </citation>
    <scope>NUCLEOTIDE SEQUENCE [LARGE SCALE GENOMIC DNA]</scope>
    <source>
        <strain evidence="5 6">DSM 18760</strain>
    </source>
</reference>
<sequence length="334" mass="36305">MKFDQMITAVDSHTMGEPTRVVTGGLPSIKGNSMVEKRDYLEKNYDNIRTALMYEPRGHRDMFGSILLEPTNSKADIGIIFMDGGGYLNMCGHGSIGASKVIVETGMVPVTEPYTKVTLESPAGLINAFVKVENGYVGEVTIENVPSFLYKENVSVDVKGIGTINLDISFGGSYFALVDKNELGVEIDVDQSLQILETGLEIRKAVNEQVEIKHPELSNIKTVDLVEIYDKKPNTDADVKNVVVFGQGQIDRSPCGTGLSAKMASLFGKGQLDIGKKYVSESITGTRFIGELIKGVTVGDYNAVIPKVTGNAFITGLQKFVIQKEDPLAYGFEI</sequence>
<organism evidence="5 6">
    <name type="scientific">Natranaerobius trueperi</name>
    <dbReference type="NCBI Taxonomy" id="759412"/>
    <lineage>
        <taxon>Bacteria</taxon>
        <taxon>Bacillati</taxon>
        <taxon>Bacillota</taxon>
        <taxon>Clostridia</taxon>
        <taxon>Natranaerobiales</taxon>
        <taxon>Natranaerobiaceae</taxon>
        <taxon>Natranaerobius</taxon>
    </lineage>
</organism>
<dbReference type="PIRSF" id="PIRSF029792">
    <property type="entry name" value="Pro_racemase"/>
    <property type="match status" value="1"/>
</dbReference>
<evidence type="ECO:0000313" key="5">
    <source>
        <dbReference type="EMBL" id="OWZ84365.1"/>
    </source>
</evidence>
<dbReference type="EMBL" id="NIQC01000005">
    <property type="protein sequence ID" value="OWZ84365.1"/>
    <property type="molecule type" value="Genomic_DNA"/>
</dbReference>
<dbReference type="FunFam" id="3.10.310.10:FF:000005">
    <property type="entry name" value="Proline racemase"/>
    <property type="match status" value="1"/>
</dbReference>
<dbReference type="SFLD" id="SFLDS00028">
    <property type="entry name" value="Proline_Racemase"/>
    <property type="match status" value="1"/>
</dbReference>
<evidence type="ECO:0000256" key="3">
    <source>
        <dbReference type="ARBA" id="ARBA00067038"/>
    </source>
</evidence>
<dbReference type="GO" id="GO:0018112">
    <property type="term" value="F:proline racemase activity"/>
    <property type="evidence" value="ECO:0007669"/>
    <property type="project" value="UniProtKB-EC"/>
</dbReference>
<dbReference type="AlphaFoldDB" id="A0A226BZJ7"/>
<dbReference type="InterPro" id="IPR008794">
    <property type="entry name" value="Pro_racemase_fam"/>
</dbReference>
<evidence type="ECO:0000256" key="2">
    <source>
        <dbReference type="ARBA" id="ARBA00052373"/>
    </source>
</evidence>
<evidence type="ECO:0000256" key="1">
    <source>
        <dbReference type="ARBA" id="ARBA00007529"/>
    </source>
</evidence>
<dbReference type="PANTHER" id="PTHR33442:SF5">
    <property type="entry name" value="BIFUNCTIONAL TRANS-3-HYDROXY-L-PROLINE DEHYDRATASE_2-EPIMERASE"/>
    <property type="match status" value="1"/>
</dbReference>
<dbReference type="RefSeq" id="WP_089022939.1">
    <property type="nucleotide sequence ID" value="NZ_NIQC01000005.1"/>
</dbReference>
<dbReference type="Proteomes" id="UP000214588">
    <property type="component" value="Unassembled WGS sequence"/>
</dbReference>
<accession>A0A226BZJ7</accession>
<dbReference type="GO" id="GO:0047580">
    <property type="term" value="F:4-hydroxyproline epimerase activity"/>
    <property type="evidence" value="ECO:0007669"/>
    <property type="project" value="TreeGrafter"/>
</dbReference>
<dbReference type="SUPFAM" id="SSF54506">
    <property type="entry name" value="Diaminopimelate epimerase-like"/>
    <property type="match status" value="1"/>
</dbReference>
<dbReference type="Pfam" id="PF05544">
    <property type="entry name" value="Pro_racemase"/>
    <property type="match status" value="1"/>
</dbReference>
<keyword evidence="6" id="KW-1185">Reference proteome</keyword>
<comment type="catalytic activity">
    <reaction evidence="2">
        <text>L-proline = D-proline</text>
        <dbReference type="Rhea" id="RHEA:10680"/>
        <dbReference type="ChEBI" id="CHEBI:57726"/>
        <dbReference type="ChEBI" id="CHEBI:60039"/>
        <dbReference type="EC" id="5.1.1.4"/>
    </reaction>
</comment>
<name>A0A226BZJ7_9FIRM</name>
<evidence type="ECO:0000256" key="4">
    <source>
        <dbReference type="ARBA" id="ARBA00069700"/>
    </source>
</evidence>
<comment type="caution">
    <text evidence="5">The sequence shown here is derived from an EMBL/GenBank/DDBJ whole genome shotgun (WGS) entry which is preliminary data.</text>
</comment>
<comment type="similarity">
    <text evidence="1">Belongs to the proline racemase family.</text>
</comment>
<dbReference type="OrthoDB" id="181267at2"/>
<gene>
    <name evidence="5" type="ORF">CDO51_03635</name>
</gene>
<dbReference type="Gene3D" id="3.10.310.10">
    <property type="entry name" value="Diaminopimelate Epimerase, Chain A, domain 1"/>
    <property type="match status" value="2"/>
</dbReference>